<keyword evidence="1 2" id="KW-0694">RNA-binding</keyword>
<evidence type="ECO:0000313" key="5">
    <source>
        <dbReference type="RefSeq" id="XP_030382073.1"/>
    </source>
</evidence>
<dbReference type="InterPro" id="IPR051247">
    <property type="entry name" value="RLC_Component"/>
</dbReference>
<dbReference type="GO" id="GO:0005737">
    <property type="term" value="C:cytoplasm"/>
    <property type="evidence" value="ECO:0007669"/>
    <property type="project" value="TreeGrafter"/>
</dbReference>
<proteinExistence type="predicted"/>
<dbReference type="GO" id="GO:0005634">
    <property type="term" value="C:nucleus"/>
    <property type="evidence" value="ECO:0007669"/>
    <property type="project" value="TreeGrafter"/>
</dbReference>
<dbReference type="Pfam" id="PF00035">
    <property type="entry name" value="dsrm"/>
    <property type="match status" value="2"/>
</dbReference>
<evidence type="ECO:0000256" key="2">
    <source>
        <dbReference type="PROSITE-ProRule" id="PRU00266"/>
    </source>
</evidence>
<dbReference type="GO" id="GO:0030422">
    <property type="term" value="P:siRNA processing"/>
    <property type="evidence" value="ECO:0007669"/>
    <property type="project" value="TreeGrafter"/>
</dbReference>
<dbReference type="Proteomes" id="UP000504634">
    <property type="component" value="Unplaced"/>
</dbReference>
<reference evidence="5" key="1">
    <citation type="submission" date="2025-08" db="UniProtKB">
        <authorList>
            <consortium name="RefSeq"/>
        </authorList>
    </citation>
    <scope>IDENTIFICATION</scope>
    <source>
        <strain evidence="5">11010-0011.00</strain>
        <tissue evidence="5">Whole body</tissue>
    </source>
</reference>
<dbReference type="AlphaFoldDB" id="A0A6J2U3M8"/>
<dbReference type="SUPFAM" id="SSF54768">
    <property type="entry name" value="dsRNA-binding domain-like"/>
    <property type="match status" value="2"/>
</dbReference>
<feature type="domain" description="DRBM" evidence="3">
    <location>
        <begin position="65"/>
        <end position="136"/>
    </location>
</feature>
<dbReference type="PANTHER" id="PTHR46205:SF3">
    <property type="entry name" value="LOQUACIOUS, ISOFORM B"/>
    <property type="match status" value="1"/>
</dbReference>
<evidence type="ECO:0000256" key="1">
    <source>
        <dbReference type="ARBA" id="ARBA00022884"/>
    </source>
</evidence>
<evidence type="ECO:0000313" key="4">
    <source>
        <dbReference type="Proteomes" id="UP000504634"/>
    </source>
</evidence>
<dbReference type="OrthoDB" id="10056847at2759"/>
<protein>
    <submittedName>
        <fullName evidence="5">RISC-loading complex subunit tarbp2-like</fullName>
    </submittedName>
</protein>
<name>A0A6J2U3M8_DROLE</name>
<dbReference type="GO" id="GO:0016442">
    <property type="term" value="C:RISC complex"/>
    <property type="evidence" value="ECO:0007669"/>
    <property type="project" value="TreeGrafter"/>
</dbReference>
<accession>A0A6J2U3M8</accession>
<dbReference type="InterPro" id="IPR014720">
    <property type="entry name" value="dsRBD_dom"/>
</dbReference>
<dbReference type="GO" id="GO:0070578">
    <property type="term" value="C:RISC-loading complex"/>
    <property type="evidence" value="ECO:0007669"/>
    <property type="project" value="TreeGrafter"/>
</dbReference>
<dbReference type="SMART" id="SM00358">
    <property type="entry name" value="DSRM"/>
    <property type="match status" value="2"/>
</dbReference>
<dbReference type="PROSITE" id="PS50137">
    <property type="entry name" value="DS_RBD"/>
    <property type="match status" value="2"/>
</dbReference>
<dbReference type="GO" id="GO:0035197">
    <property type="term" value="F:siRNA binding"/>
    <property type="evidence" value="ECO:0007669"/>
    <property type="project" value="TreeGrafter"/>
</dbReference>
<dbReference type="RefSeq" id="XP_030382073.1">
    <property type="nucleotide sequence ID" value="XM_030526213.1"/>
</dbReference>
<dbReference type="PANTHER" id="PTHR46205">
    <property type="entry name" value="LOQUACIOUS, ISOFORM B"/>
    <property type="match status" value="1"/>
</dbReference>
<dbReference type="GO" id="GO:0003725">
    <property type="term" value="F:double-stranded RNA binding"/>
    <property type="evidence" value="ECO:0007669"/>
    <property type="project" value="TreeGrafter"/>
</dbReference>
<dbReference type="GeneID" id="115629692"/>
<keyword evidence="4" id="KW-1185">Reference proteome</keyword>
<dbReference type="GO" id="GO:0070920">
    <property type="term" value="P:regulation of regulatory ncRNA processing"/>
    <property type="evidence" value="ECO:0007669"/>
    <property type="project" value="TreeGrafter"/>
</dbReference>
<evidence type="ECO:0000259" key="3">
    <source>
        <dbReference type="PROSITE" id="PS50137"/>
    </source>
</evidence>
<gene>
    <name evidence="5" type="primary">LOC115629692</name>
</gene>
<sequence>MQQPNRNQHVPKPMEGGYRALFPSDVPLEAAGMGMKMNTGGLEMMMAPKYNIPYNIGVTAIYNKTPVTIIQEYLVRYGIVPYYELIDAETPNRNPIFCFRVSFIYKNKTFTAHGTGHSKKEAKQAAARCLMDELFGMSTITGNQQGQSISYPQTIINVQEGYDGNAMLGNPIGELQEMCMHRGWTPPLYELHAETRLQYGAHLFTMACTIFNIRSVGKGNTKKMAKRVAAHMMLTHLSKQPFDEGLIRAFVDMDTEILNEN</sequence>
<feature type="domain" description="DRBM" evidence="3">
    <location>
        <begin position="170"/>
        <end position="239"/>
    </location>
</feature>
<organism evidence="4 5">
    <name type="scientific">Drosophila lebanonensis</name>
    <name type="common">Fruit fly</name>
    <name type="synonym">Scaptodrosophila lebanonensis</name>
    <dbReference type="NCBI Taxonomy" id="7225"/>
    <lineage>
        <taxon>Eukaryota</taxon>
        <taxon>Metazoa</taxon>
        <taxon>Ecdysozoa</taxon>
        <taxon>Arthropoda</taxon>
        <taxon>Hexapoda</taxon>
        <taxon>Insecta</taxon>
        <taxon>Pterygota</taxon>
        <taxon>Neoptera</taxon>
        <taxon>Endopterygota</taxon>
        <taxon>Diptera</taxon>
        <taxon>Brachycera</taxon>
        <taxon>Muscomorpha</taxon>
        <taxon>Ephydroidea</taxon>
        <taxon>Drosophilidae</taxon>
        <taxon>Scaptodrosophila</taxon>
    </lineage>
</organism>
<dbReference type="Gene3D" id="3.30.160.20">
    <property type="match status" value="2"/>
</dbReference>